<proteinExistence type="predicted"/>
<dbReference type="AlphaFoldDB" id="J9ZB21"/>
<sequence length="218" mass="23479">MSGLTGSTVQDYINYGYAKAASFIGETYSQYRPQGSGIVVTPANYLGTIPAYVDPMVNFPADNPRQYGKALLKAVIDPTAIRPGDYLVGANRTYFVSSIQPLQPVLVVYTNDVVSVERSETPQTVGTLPYGGERKSTFVSILTSWPASVLLKGKKAKNPTGLGSDTPQTEMEILLPPGTPAILPDDIILTQTGGKRYVAENVELSDLGFRIRATEVIT</sequence>
<evidence type="ECO:0000313" key="1">
    <source>
        <dbReference type="EMBL" id="AFS52922.1"/>
    </source>
</evidence>
<dbReference type="PATRIC" id="fig|1048260.3.peg.739"/>
<evidence type="ECO:0000313" key="2">
    <source>
        <dbReference type="Proteomes" id="UP000006177"/>
    </source>
</evidence>
<name>J9ZB21_LEPFM</name>
<dbReference type="HOGENOM" id="CLU_103706_0_0_0"/>
<dbReference type="Proteomes" id="UP000006177">
    <property type="component" value="Chromosome"/>
</dbReference>
<dbReference type="RefSeq" id="WP_014960432.1">
    <property type="nucleotide sequence ID" value="NC_018649.1"/>
</dbReference>
<gene>
    <name evidence="1" type="ordered locus">LFML04_0687</name>
</gene>
<reference evidence="1 2" key="1">
    <citation type="journal article" date="2011" name="J. Microbiol.">
        <title>Complete genome of Leptospirillum ferriphilum ML-04 provides insight into its physiology and environmental adaptation.</title>
        <authorList>
            <person name="Mi S."/>
            <person name="Song J."/>
            <person name="Lin J."/>
            <person name="Che Y."/>
            <person name="Zheng H."/>
            <person name="Lin J."/>
        </authorList>
    </citation>
    <scope>NUCLEOTIDE SEQUENCE [LARGE SCALE GENOMIC DNA]</scope>
    <source>
        <strain evidence="1 2">ML-04</strain>
    </source>
</reference>
<organism evidence="1 2">
    <name type="scientific">Leptospirillum ferriphilum (strain ML-04)</name>
    <dbReference type="NCBI Taxonomy" id="1048260"/>
    <lineage>
        <taxon>Bacteria</taxon>
        <taxon>Pseudomonadati</taxon>
        <taxon>Nitrospirota</taxon>
        <taxon>Nitrospiria</taxon>
        <taxon>Nitrospirales</taxon>
        <taxon>Nitrospiraceae</taxon>
        <taxon>Leptospirillum</taxon>
    </lineage>
</organism>
<dbReference type="EMBL" id="CP002919">
    <property type="protein sequence ID" value="AFS52922.1"/>
    <property type="molecule type" value="Genomic_DNA"/>
</dbReference>
<protein>
    <submittedName>
        <fullName evidence="1">Uncharacterized protein</fullName>
    </submittedName>
</protein>
<accession>J9ZB21</accession>
<dbReference type="STRING" id="1048260.LFML04_0687"/>
<dbReference type="KEGG" id="lfi:LFML04_0687"/>